<dbReference type="Proteomes" id="UP000006039">
    <property type="component" value="Unassembled WGS sequence"/>
</dbReference>
<evidence type="ECO:0000313" key="2">
    <source>
        <dbReference type="EnsemblFungi" id="EJT82279"/>
    </source>
</evidence>
<keyword evidence="3" id="KW-1185">Reference proteome</keyword>
<sequence length="282" mass="32623">MSEYLLYSSVLPDPDEHNIVEMVRPSEYDVLPFFQDKLYAEMVLLRDHVRRHLAAEEENGWLSELRDADDFGLEMQKLSFVDYNTACMMDKMQKSLWLLDLHARKLGATIDVCAYHSEEHEDDVFPCISFIWSSLFQAISATCKCHDEEAFRLAKAVLTLTTSIEILEREREEQEPSNSLNVTRFGILLIHLMAMCADLIRWSRDMPADMPQVPRWLFNDFERRVSDREQRGLTNLEATEGNVEWALPMPFPAEEPLASYPPSEQLQWRPIAGVGAFSSRSI</sequence>
<gene>
    <name evidence="2" type="primary">20342711</name>
    <name evidence="1" type="ORF">GGTG_02253</name>
</gene>
<reference evidence="1" key="3">
    <citation type="submission" date="2010-09" db="EMBL/GenBank/DDBJ databases">
        <title>Annotation of Gaeumannomyces graminis var. tritici R3-111a-1.</title>
        <authorList>
            <consortium name="The Broad Institute Genome Sequencing Platform"/>
            <person name="Ma L.-J."/>
            <person name="Dead R."/>
            <person name="Young S.K."/>
            <person name="Zeng Q."/>
            <person name="Gargeya S."/>
            <person name="Fitzgerald M."/>
            <person name="Haas B."/>
            <person name="Abouelleil A."/>
            <person name="Alvarado L."/>
            <person name="Arachchi H.M."/>
            <person name="Berlin A."/>
            <person name="Brown A."/>
            <person name="Chapman S.B."/>
            <person name="Chen Z."/>
            <person name="Dunbar C."/>
            <person name="Freedman E."/>
            <person name="Gearin G."/>
            <person name="Gellesch M."/>
            <person name="Goldberg J."/>
            <person name="Griggs A."/>
            <person name="Gujja S."/>
            <person name="Heiman D."/>
            <person name="Howarth C."/>
            <person name="Larson L."/>
            <person name="Lui A."/>
            <person name="MacDonald P.J.P."/>
            <person name="Mehta T."/>
            <person name="Montmayeur A."/>
            <person name="Murphy C."/>
            <person name="Neiman D."/>
            <person name="Pearson M."/>
            <person name="Priest M."/>
            <person name="Roberts A."/>
            <person name="Saif S."/>
            <person name="Shea T."/>
            <person name="Shenoy N."/>
            <person name="Sisk P."/>
            <person name="Stolte C."/>
            <person name="Sykes S."/>
            <person name="Yandava C."/>
            <person name="Wortman J."/>
            <person name="Nusbaum C."/>
            <person name="Birren B."/>
        </authorList>
    </citation>
    <scope>NUCLEOTIDE SEQUENCE</scope>
    <source>
        <strain evidence="1">R3-111a-1</strain>
    </source>
</reference>
<dbReference type="OrthoDB" id="10383929at2759"/>
<reference evidence="1" key="2">
    <citation type="submission" date="2010-07" db="EMBL/GenBank/DDBJ databases">
        <authorList>
            <consortium name="The Broad Institute Genome Sequencing Platform"/>
            <consortium name="Broad Institute Genome Sequencing Center for Infectious Disease"/>
            <person name="Ma L.-J."/>
            <person name="Dead R."/>
            <person name="Young S."/>
            <person name="Zeng Q."/>
            <person name="Koehrsen M."/>
            <person name="Alvarado L."/>
            <person name="Berlin A."/>
            <person name="Chapman S.B."/>
            <person name="Chen Z."/>
            <person name="Freedman E."/>
            <person name="Gellesch M."/>
            <person name="Goldberg J."/>
            <person name="Griggs A."/>
            <person name="Gujja S."/>
            <person name="Heilman E.R."/>
            <person name="Heiman D."/>
            <person name="Hepburn T."/>
            <person name="Howarth C."/>
            <person name="Jen D."/>
            <person name="Larson L."/>
            <person name="Mehta T."/>
            <person name="Neiman D."/>
            <person name="Pearson M."/>
            <person name="Roberts A."/>
            <person name="Saif S."/>
            <person name="Shea T."/>
            <person name="Shenoy N."/>
            <person name="Sisk P."/>
            <person name="Stolte C."/>
            <person name="Sykes S."/>
            <person name="Walk T."/>
            <person name="White J."/>
            <person name="Yandava C."/>
            <person name="Haas B."/>
            <person name="Nusbaum C."/>
            <person name="Birren B."/>
        </authorList>
    </citation>
    <scope>NUCLEOTIDE SEQUENCE</scope>
    <source>
        <strain evidence="1">R3-111a-1</strain>
    </source>
</reference>
<dbReference type="GeneID" id="20342711"/>
<dbReference type="eggNOG" id="ENOG502RN2X">
    <property type="taxonomic scope" value="Eukaryota"/>
</dbReference>
<dbReference type="AlphaFoldDB" id="J3NLV3"/>
<reference evidence="2" key="4">
    <citation type="journal article" date="2015" name="G3 (Bethesda)">
        <title>Genome sequences of three phytopathogenic species of the Magnaporthaceae family of fungi.</title>
        <authorList>
            <person name="Okagaki L.H."/>
            <person name="Nunes C.C."/>
            <person name="Sailsbery J."/>
            <person name="Clay B."/>
            <person name="Brown D."/>
            <person name="John T."/>
            <person name="Oh Y."/>
            <person name="Young N."/>
            <person name="Fitzgerald M."/>
            <person name="Haas B.J."/>
            <person name="Zeng Q."/>
            <person name="Young S."/>
            <person name="Adiconis X."/>
            <person name="Fan L."/>
            <person name="Levin J.Z."/>
            <person name="Mitchell T.K."/>
            <person name="Okubara P.A."/>
            <person name="Farman M.L."/>
            <person name="Kohn L.M."/>
            <person name="Birren B."/>
            <person name="Ma L.-J."/>
            <person name="Dean R.A."/>
        </authorList>
    </citation>
    <scope>NUCLEOTIDE SEQUENCE</scope>
    <source>
        <strain evidence="2">R3-111a-1</strain>
    </source>
</reference>
<dbReference type="EMBL" id="GL385395">
    <property type="protein sequence ID" value="EJT82279.1"/>
    <property type="molecule type" value="Genomic_DNA"/>
</dbReference>
<dbReference type="HOGENOM" id="CLU_987098_0_0_1"/>
<organism evidence="1">
    <name type="scientific">Gaeumannomyces tritici (strain R3-111a-1)</name>
    <name type="common">Wheat and barley take-all root rot fungus</name>
    <name type="synonym">Gaeumannomyces graminis var. tritici</name>
    <dbReference type="NCBI Taxonomy" id="644352"/>
    <lineage>
        <taxon>Eukaryota</taxon>
        <taxon>Fungi</taxon>
        <taxon>Dikarya</taxon>
        <taxon>Ascomycota</taxon>
        <taxon>Pezizomycotina</taxon>
        <taxon>Sordariomycetes</taxon>
        <taxon>Sordariomycetidae</taxon>
        <taxon>Magnaporthales</taxon>
        <taxon>Magnaporthaceae</taxon>
        <taxon>Gaeumannomyces</taxon>
    </lineage>
</organism>
<reference evidence="3" key="1">
    <citation type="submission" date="2010-07" db="EMBL/GenBank/DDBJ databases">
        <title>The genome sequence of Gaeumannomyces graminis var. tritici strain R3-111a-1.</title>
        <authorList>
            <consortium name="The Broad Institute Genome Sequencing Platform"/>
            <person name="Ma L.-J."/>
            <person name="Dead R."/>
            <person name="Young S."/>
            <person name="Zeng Q."/>
            <person name="Koehrsen M."/>
            <person name="Alvarado L."/>
            <person name="Berlin A."/>
            <person name="Chapman S.B."/>
            <person name="Chen Z."/>
            <person name="Freedman E."/>
            <person name="Gellesch M."/>
            <person name="Goldberg J."/>
            <person name="Griggs A."/>
            <person name="Gujja S."/>
            <person name="Heilman E.R."/>
            <person name="Heiman D."/>
            <person name="Hepburn T."/>
            <person name="Howarth C."/>
            <person name="Jen D."/>
            <person name="Larson L."/>
            <person name="Mehta T."/>
            <person name="Neiman D."/>
            <person name="Pearson M."/>
            <person name="Roberts A."/>
            <person name="Saif S."/>
            <person name="Shea T."/>
            <person name="Shenoy N."/>
            <person name="Sisk P."/>
            <person name="Stolte C."/>
            <person name="Sykes S."/>
            <person name="Walk T."/>
            <person name="White J."/>
            <person name="Yandava C."/>
            <person name="Haas B."/>
            <person name="Nusbaum C."/>
            <person name="Birren B."/>
        </authorList>
    </citation>
    <scope>NUCLEOTIDE SEQUENCE [LARGE SCALE GENOMIC DNA]</scope>
    <source>
        <strain evidence="3">R3-111a-1</strain>
    </source>
</reference>
<proteinExistence type="predicted"/>
<dbReference type="VEuPathDB" id="FungiDB:GGTG_02253"/>
<accession>J3NLV3</accession>
<name>J3NLV3_GAET3</name>
<evidence type="ECO:0000313" key="1">
    <source>
        <dbReference type="EMBL" id="EJT82279.1"/>
    </source>
</evidence>
<dbReference type="EnsemblFungi" id="EJT82279">
    <property type="protein sequence ID" value="EJT82279"/>
    <property type="gene ID" value="GGTG_02253"/>
</dbReference>
<evidence type="ECO:0000313" key="3">
    <source>
        <dbReference type="Proteomes" id="UP000006039"/>
    </source>
</evidence>
<dbReference type="RefSeq" id="XP_009218288.1">
    <property type="nucleotide sequence ID" value="XM_009220024.1"/>
</dbReference>
<reference evidence="2" key="5">
    <citation type="submission" date="2018-04" db="UniProtKB">
        <authorList>
            <consortium name="EnsemblFungi"/>
        </authorList>
    </citation>
    <scope>IDENTIFICATION</scope>
    <source>
        <strain evidence="2">R3-111a-1</strain>
    </source>
</reference>
<protein>
    <submittedName>
        <fullName evidence="1 2">Uncharacterized protein</fullName>
    </submittedName>
</protein>